<evidence type="ECO:0000256" key="1">
    <source>
        <dbReference type="SAM" id="Phobius"/>
    </source>
</evidence>
<name>A0A7C9DEB2_OPUST</name>
<evidence type="ECO:0000256" key="2">
    <source>
        <dbReference type="SAM" id="SignalP"/>
    </source>
</evidence>
<keyword evidence="1" id="KW-0812">Transmembrane</keyword>
<dbReference type="EMBL" id="GISG01121239">
    <property type="protein sequence ID" value="MBA4640821.1"/>
    <property type="molecule type" value="Transcribed_RNA"/>
</dbReference>
<protein>
    <submittedName>
        <fullName evidence="3">Uncharacterized protein</fullName>
    </submittedName>
</protein>
<reference evidence="3" key="1">
    <citation type="journal article" date="2013" name="J. Plant Res.">
        <title>Effect of fungi and light on seed germination of three Opuntia species from semiarid lands of central Mexico.</title>
        <authorList>
            <person name="Delgado-Sanchez P."/>
            <person name="Jimenez-Bremont J.F."/>
            <person name="Guerrero-Gonzalez Mde L."/>
            <person name="Flores J."/>
        </authorList>
    </citation>
    <scope>NUCLEOTIDE SEQUENCE</scope>
    <source>
        <tissue evidence="3">Cladode</tissue>
    </source>
</reference>
<feature type="transmembrane region" description="Helical" evidence="1">
    <location>
        <begin position="56"/>
        <end position="73"/>
    </location>
</feature>
<feature type="chain" id="PRO_5028005707" evidence="2">
    <location>
        <begin position="23"/>
        <end position="110"/>
    </location>
</feature>
<dbReference type="AlphaFoldDB" id="A0A7C9DEB2"/>
<feature type="signal peptide" evidence="2">
    <location>
        <begin position="1"/>
        <end position="22"/>
    </location>
</feature>
<sequence>MENLVNLLSFFIIFIIFCISHAYELTIVCLRGSSPDISGLSFQDSTNITNLNTTDFLIAALMIDVISGVDIFMDRERRGRFRSSRSIANAHFSYFLPPLILVVSSGDCPL</sequence>
<keyword evidence="1" id="KW-0472">Membrane</keyword>
<accession>A0A7C9DEB2</accession>
<keyword evidence="1" id="KW-1133">Transmembrane helix</keyword>
<organism evidence="3">
    <name type="scientific">Opuntia streptacantha</name>
    <name type="common">Prickly pear cactus</name>
    <name type="synonym">Opuntia cardona</name>
    <dbReference type="NCBI Taxonomy" id="393608"/>
    <lineage>
        <taxon>Eukaryota</taxon>
        <taxon>Viridiplantae</taxon>
        <taxon>Streptophyta</taxon>
        <taxon>Embryophyta</taxon>
        <taxon>Tracheophyta</taxon>
        <taxon>Spermatophyta</taxon>
        <taxon>Magnoliopsida</taxon>
        <taxon>eudicotyledons</taxon>
        <taxon>Gunneridae</taxon>
        <taxon>Pentapetalae</taxon>
        <taxon>Caryophyllales</taxon>
        <taxon>Cactineae</taxon>
        <taxon>Cactaceae</taxon>
        <taxon>Opuntioideae</taxon>
        <taxon>Opuntia</taxon>
    </lineage>
</organism>
<reference evidence="3" key="2">
    <citation type="submission" date="2020-07" db="EMBL/GenBank/DDBJ databases">
        <authorList>
            <person name="Vera ALvarez R."/>
            <person name="Arias-Moreno D.M."/>
            <person name="Jimenez-Jacinto V."/>
            <person name="Jimenez-Bremont J.F."/>
            <person name="Swaminathan K."/>
            <person name="Moose S.P."/>
            <person name="Guerrero-Gonzalez M.L."/>
            <person name="Marino-Ramirez L."/>
            <person name="Landsman D."/>
            <person name="Rodriguez-Kessler M."/>
            <person name="Delgado-Sanchez P."/>
        </authorList>
    </citation>
    <scope>NUCLEOTIDE SEQUENCE</scope>
    <source>
        <tissue evidence="3">Cladode</tissue>
    </source>
</reference>
<proteinExistence type="predicted"/>
<evidence type="ECO:0000313" key="3">
    <source>
        <dbReference type="EMBL" id="MBA4640821.1"/>
    </source>
</evidence>
<keyword evidence="2" id="KW-0732">Signal</keyword>